<dbReference type="EMBL" id="LAZR01034767">
    <property type="protein sequence ID" value="KKL44420.1"/>
    <property type="molecule type" value="Genomic_DNA"/>
</dbReference>
<protein>
    <submittedName>
        <fullName evidence="1">Uncharacterized protein</fullName>
    </submittedName>
</protein>
<reference evidence="1" key="1">
    <citation type="journal article" date="2015" name="Nature">
        <title>Complex archaea that bridge the gap between prokaryotes and eukaryotes.</title>
        <authorList>
            <person name="Spang A."/>
            <person name="Saw J.H."/>
            <person name="Jorgensen S.L."/>
            <person name="Zaremba-Niedzwiedzka K."/>
            <person name="Martijn J."/>
            <person name="Lind A.E."/>
            <person name="van Eijk R."/>
            <person name="Schleper C."/>
            <person name="Guy L."/>
            <person name="Ettema T.J."/>
        </authorList>
    </citation>
    <scope>NUCLEOTIDE SEQUENCE</scope>
</reference>
<comment type="caution">
    <text evidence="1">The sequence shown here is derived from an EMBL/GenBank/DDBJ whole genome shotgun (WGS) entry which is preliminary data.</text>
</comment>
<sequence>MLCRIIKFLWEIYTHKLEDKSIELIQIISEDCIPNECIFGMEYSATPHLAIVMNLVFPE</sequence>
<proteinExistence type="predicted"/>
<organism evidence="1">
    <name type="scientific">marine sediment metagenome</name>
    <dbReference type="NCBI Taxonomy" id="412755"/>
    <lineage>
        <taxon>unclassified sequences</taxon>
        <taxon>metagenomes</taxon>
        <taxon>ecological metagenomes</taxon>
    </lineage>
</organism>
<accession>A0A0F9EHQ5</accession>
<dbReference type="AlphaFoldDB" id="A0A0F9EHQ5"/>
<gene>
    <name evidence="1" type="ORF">LCGC14_2365850</name>
</gene>
<name>A0A0F9EHQ5_9ZZZZ</name>
<evidence type="ECO:0000313" key="1">
    <source>
        <dbReference type="EMBL" id="KKL44420.1"/>
    </source>
</evidence>